<feature type="domain" description="Calcineurin-like phosphoesterase" evidence="2">
    <location>
        <begin position="3"/>
        <end position="191"/>
    </location>
</feature>
<dbReference type="OrthoDB" id="9773856at2"/>
<proteinExistence type="predicted"/>
<organism evidence="3 4">
    <name type="scientific">Thiohalospira halophila DSM 15071</name>
    <dbReference type="NCBI Taxonomy" id="1123397"/>
    <lineage>
        <taxon>Bacteria</taxon>
        <taxon>Pseudomonadati</taxon>
        <taxon>Pseudomonadota</taxon>
        <taxon>Gammaproteobacteria</taxon>
        <taxon>Thiohalospirales</taxon>
        <taxon>Thiohalospiraceae</taxon>
        <taxon>Thiohalospira</taxon>
    </lineage>
</organism>
<dbReference type="GO" id="GO:0016787">
    <property type="term" value="F:hydrolase activity"/>
    <property type="evidence" value="ECO:0007669"/>
    <property type="project" value="UniProtKB-KW"/>
</dbReference>
<dbReference type="PANTHER" id="PTHR30337">
    <property type="entry name" value="COMPONENT OF ATP-DEPENDENT DSDNA EXONUCLEASE"/>
    <property type="match status" value="1"/>
</dbReference>
<dbReference type="InterPro" id="IPR050535">
    <property type="entry name" value="DNA_Repair-Maintenance_Comp"/>
</dbReference>
<name>A0A1I1W1P5_9GAMM</name>
<keyword evidence="4" id="KW-1185">Reference proteome</keyword>
<reference evidence="3 4" key="1">
    <citation type="submission" date="2016-10" db="EMBL/GenBank/DDBJ databases">
        <authorList>
            <person name="de Groot N.N."/>
        </authorList>
    </citation>
    <scope>NUCLEOTIDE SEQUENCE [LARGE SCALE GENOMIC DNA]</scope>
    <source>
        <strain evidence="3 4">HL3</strain>
    </source>
</reference>
<evidence type="ECO:0000313" key="3">
    <source>
        <dbReference type="EMBL" id="SFD89041.1"/>
    </source>
</evidence>
<dbReference type="Pfam" id="PF00149">
    <property type="entry name" value="Metallophos"/>
    <property type="match status" value="1"/>
</dbReference>
<dbReference type="PANTHER" id="PTHR30337:SF7">
    <property type="entry name" value="PHOSPHOESTERASE"/>
    <property type="match status" value="1"/>
</dbReference>
<dbReference type="InterPro" id="IPR041796">
    <property type="entry name" value="Mre11_N"/>
</dbReference>
<dbReference type="SUPFAM" id="SSF56300">
    <property type="entry name" value="Metallo-dependent phosphatases"/>
    <property type="match status" value="1"/>
</dbReference>
<evidence type="ECO:0000313" key="4">
    <source>
        <dbReference type="Proteomes" id="UP000198611"/>
    </source>
</evidence>
<accession>A0A1I1W1P5</accession>
<dbReference type="AlphaFoldDB" id="A0A1I1W1P5"/>
<dbReference type="EMBL" id="FOMJ01000011">
    <property type="protein sequence ID" value="SFD89041.1"/>
    <property type="molecule type" value="Genomic_DNA"/>
</dbReference>
<gene>
    <name evidence="3" type="ORF">SAMN05660831_02551</name>
</gene>
<dbReference type="InterPro" id="IPR029052">
    <property type="entry name" value="Metallo-depent_PP-like"/>
</dbReference>
<keyword evidence="1" id="KW-0378">Hydrolase</keyword>
<dbReference type="Proteomes" id="UP000198611">
    <property type="component" value="Unassembled WGS sequence"/>
</dbReference>
<evidence type="ECO:0000259" key="2">
    <source>
        <dbReference type="Pfam" id="PF00149"/>
    </source>
</evidence>
<dbReference type="CDD" id="cd00840">
    <property type="entry name" value="MPP_Mre11_N"/>
    <property type="match status" value="1"/>
</dbReference>
<dbReference type="STRING" id="1123397.SAMN05660831_02551"/>
<sequence>MPRILAIGDIHLGRRPARLPDGLDPRELTPAAAWYGAVEAAIARGVDAVALAGDVVEHPEDLYEAWSDLERGIQRLAGAGIPAVAVSGNHDTTVLPRLADALPELRLLGRDGQWEEMDLGGARLLGWSFPAPAHPRSPLADGLPPRNGPDPRLGLLHCDRDQTDSRYAPVRSSELAGAEVDAWLLGHIHAPDDLAGPQPMGYLGSLMGLDPGEPGAHGPWLVTADGEGVRAEQLPLAPVRWESVAVDLTPLTALDELDTAIAAAIDARHRQLAEAGHLPRAVGCRLHLTGRSDLRRAVADHLASADLRRLQLERDGCTWFVEAWRLEARPALDLAELAASSDPAGLLARRLLVLGRGVDDPERRALLERARQELLPQMARAPFDDPEAPAMDEAALADTLERAALEALDRLLAQVEDQPAGIGGGARA</sequence>
<dbReference type="Gene3D" id="3.60.21.10">
    <property type="match status" value="1"/>
</dbReference>
<dbReference type="InterPro" id="IPR004843">
    <property type="entry name" value="Calcineurin-like_PHP"/>
</dbReference>
<evidence type="ECO:0000256" key="1">
    <source>
        <dbReference type="ARBA" id="ARBA00022801"/>
    </source>
</evidence>
<protein>
    <submittedName>
        <fullName evidence="3">Calcineurin-like phosphoesterase superfamily domain-containing protein</fullName>
    </submittedName>
</protein>
<dbReference type="RefSeq" id="WP_093429156.1">
    <property type="nucleotide sequence ID" value="NZ_FOMJ01000011.1"/>
</dbReference>